<feature type="domain" description="HTH tetR-type" evidence="5">
    <location>
        <begin position="25"/>
        <end position="85"/>
    </location>
</feature>
<accession>A0A1S1RNP7</accession>
<keyword evidence="1" id="KW-0805">Transcription regulation</keyword>
<proteinExistence type="predicted"/>
<keyword evidence="7" id="KW-1185">Reference proteome</keyword>
<organism evidence="6 7">
    <name type="scientific">Parafrankia soli</name>
    <dbReference type="NCBI Taxonomy" id="2599596"/>
    <lineage>
        <taxon>Bacteria</taxon>
        <taxon>Bacillati</taxon>
        <taxon>Actinomycetota</taxon>
        <taxon>Actinomycetes</taxon>
        <taxon>Frankiales</taxon>
        <taxon>Frankiaceae</taxon>
        <taxon>Parafrankia</taxon>
    </lineage>
</organism>
<keyword evidence="3" id="KW-0804">Transcription</keyword>
<evidence type="ECO:0000256" key="3">
    <source>
        <dbReference type="ARBA" id="ARBA00023163"/>
    </source>
</evidence>
<gene>
    <name evidence="6" type="ORF">BBK14_01250</name>
</gene>
<dbReference type="SUPFAM" id="SSF48498">
    <property type="entry name" value="Tetracyclin repressor-like, C-terminal domain"/>
    <property type="match status" value="1"/>
</dbReference>
<dbReference type="Gene3D" id="1.10.357.10">
    <property type="entry name" value="Tetracycline Repressor, domain 2"/>
    <property type="match status" value="1"/>
</dbReference>
<evidence type="ECO:0000313" key="6">
    <source>
        <dbReference type="EMBL" id="OHV46912.1"/>
    </source>
</evidence>
<evidence type="ECO:0000313" key="7">
    <source>
        <dbReference type="Proteomes" id="UP000179769"/>
    </source>
</evidence>
<protein>
    <submittedName>
        <fullName evidence="6">TetR family transcriptional regulator</fullName>
    </submittedName>
</protein>
<sequence>MTDQGTVPRTGEFARVARRRRRQPVEAEREILQAAIEMIGSDEPGPMTVAALMSRTGLGRSAFYAYFRDVPDLLRRLLREIEGELSAASAGWFDGNGDPVEDCVRSARTIVGVHLRHGFVLRVIAQAAATDPELAAGYRRAAVEGFVTAVTERLGREQARGRVRPDHHPQSARALMAMTDAYLRETLGHHPRADPAEVIRTLTMVWSQALYGRAPAEPAEAATPGGRIRADVR</sequence>
<dbReference type="Pfam" id="PF21313">
    <property type="entry name" value="EthR_C"/>
    <property type="match status" value="1"/>
</dbReference>
<dbReference type="AlphaFoldDB" id="A0A1S1RNP7"/>
<feature type="DNA-binding region" description="H-T-H motif" evidence="4">
    <location>
        <begin position="48"/>
        <end position="67"/>
    </location>
</feature>
<dbReference type="PANTHER" id="PTHR30055:SF234">
    <property type="entry name" value="HTH-TYPE TRANSCRIPTIONAL REGULATOR BETI"/>
    <property type="match status" value="1"/>
</dbReference>
<dbReference type="Gene3D" id="1.10.10.60">
    <property type="entry name" value="Homeodomain-like"/>
    <property type="match status" value="1"/>
</dbReference>
<dbReference type="PANTHER" id="PTHR30055">
    <property type="entry name" value="HTH-TYPE TRANSCRIPTIONAL REGULATOR RUTR"/>
    <property type="match status" value="1"/>
</dbReference>
<dbReference type="GO" id="GO:0000976">
    <property type="term" value="F:transcription cis-regulatory region binding"/>
    <property type="evidence" value="ECO:0007669"/>
    <property type="project" value="TreeGrafter"/>
</dbReference>
<dbReference type="InterPro" id="IPR049397">
    <property type="entry name" value="EthR_C"/>
</dbReference>
<dbReference type="SUPFAM" id="SSF46689">
    <property type="entry name" value="Homeodomain-like"/>
    <property type="match status" value="1"/>
</dbReference>
<evidence type="ECO:0000256" key="4">
    <source>
        <dbReference type="PROSITE-ProRule" id="PRU00335"/>
    </source>
</evidence>
<dbReference type="OrthoDB" id="7186647at2"/>
<evidence type="ECO:0000256" key="1">
    <source>
        <dbReference type="ARBA" id="ARBA00023015"/>
    </source>
</evidence>
<comment type="caution">
    <text evidence="6">The sequence shown here is derived from an EMBL/GenBank/DDBJ whole genome shotgun (WGS) entry which is preliminary data.</text>
</comment>
<evidence type="ECO:0000256" key="2">
    <source>
        <dbReference type="ARBA" id="ARBA00023125"/>
    </source>
</evidence>
<dbReference type="InterPro" id="IPR001647">
    <property type="entry name" value="HTH_TetR"/>
</dbReference>
<dbReference type="Proteomes" id="UP000179769">
    <property type="component" value="Unassembled WGS sequence"/>
</dbReference>
<dbReference type="InterPro" id="IPR050109">
    <property type="entry name" value="HTH-type_TetR-like_transc_reg"/>
</dbReference>
<dbReference type="InterPro" id="IPR009057">
    <property type="entry name" value="Homeodomain-like_sf"/>
</dbReference>
<evidence type="ECO:0000259" key="5">
    <source>
        <dbReference type="PROSITE" id="PS50977"/>
    </source>
</evidence>
<dbReference type="InterPro" id="IPR036271">
    <property type="entry name" value="Tet_transcr_reg_TetR-rel_C_sf"/>
</dbReference>
<dbReference type="PROSITE" id="PS50977">
    <property type="entry name" value="HTH_TETR_2"/>
    <property type="match status" value="1"/>
</dbReference>
<dbReference type="GO" id="GO:0003700">
    <property type="term" value="F:DNA-binding transcription factor activity"/>
    <property type="evidence" value="ECO:0007669"/>
    <property type="project" value="TreeGrafter"/>
</dbReference>
<name>A0A1S1RNP7_9ACTN</name>
<reference evidence="7" key="1">
    <citation type="submission" date="2016-07" db="EMBL/GenBank/DDBJ databases">
        <title>Frankia sp. NRRL B-16219 Genome sequencing.</title>
        <authorList>
            <person name="Ghodhbane-Gtari F."/>
            <person name="Swanson E."/>
            <person name="Gueddou A."/>
            <person name="Louati M."/>
            <person name="Nouioui I."/>
            <person name="Hezbri K."/>
            <person name="Abebe-Akele F."/>
            <person name="Simpson S."/>
            <person name="Morris K."/>
            <person name="Thomas K."/>
            <person name="Gtari M."/>
            <person name="Tisa L.S."/>
        </authorList>
    </citation>
    <scope>NUCLEOTIDE SEQUENCE [LARGE SCALE GENOMIC DNA]</scope>
    <source>
        <strain evidence="7">NRRL B-16219</strain>
    </source>
</reference>
<keyword evidence="2 4" id="KW-0238">DNA-binding</keyword>
<dbReference type="EMBL" id="MAXA01000001">
    <property type="protein sequence ID" value="OHV46912.1"/>
    <property type="molecule type" value="Genomic_DNA"/>
</dbReference>